<feature type="compositionally biased region" description="Polar residues" evidence="4">
    <location>
        <begin position="36"/>
        <end position="54"/>
    </location>
</feature>
<dbReference type="Pfam" id="PF16561">
    <property type="entry name" value="AMPK1_CBM"/>
    <property type="match status" value="1"/>
</dbReference>
<dbReference type="PROSITE" id="PS50002">
    <property type="entry name" value="SH3"/>
    <property type="match status" value="1"/>
</dbReference>
<dbReference type="InterPro" id="IPR032640">
    <property type="entry name" value="AMPK1_CBM"/>
</dbReference>
<dbReference type="SUPFAM" id="SSF50044">
    <property type="entry name" value="SH3-domain"/>
    <property type="match status" value="1"/>
</dbReference>
<dbReference type="InterPro" id="IPR013783">
    <property type="entry name" value="Ig-like_fold"/>
</dbReference>
<keyword evidence="5" id="KW-0812">Transmembrane</keyword>
<dbReference type="Gene3D" id="2.60.40.10">
    <property type="entry name" value="Immunoglobulins"/>
    <property type="match status" value="1"/>
</dbReference>
<evidence type="ECO:0000313" key="7">
    <source>
        <dbReference type="EMBL" id="OAJ39759.1"/>
    </source>
</evidence>
<evidence type="ECO:0000256" key="4">
    <source>
        <dbReference type="SAM" id="MobiDB-lite"/>
    </source>
</evidence>
<evidence type="ECO:0000256" key="5">
    <source>
        <dbReference type="SAM" id="Phobius"/>
    </source>
</evidence>
<keyword evidence="5" id="KW-1133">Transmembrane helix</keyword>
<dbReference type="InterPro" id="IPR050827">
    <property type="entry name" value="CRP1_MDG1_kinase"/>
</dbReference>
<reference evidence="7 8" key="2">
    <citation type="submission" date="2016-05" db="EMBL/GenBank/DDBJ databases">
        <title>Lineage-specific infection strategies underlie the spectrum of fungal disease in amphibians.</title>
        <authorList>
            <person name="Cuomo C.A."/>
            <person name="Farrer R.A."/>
            <person name="James T."/>
            <person name="Longcore J."/>
            <person name="Birren B."/>
        </authorList>
    </citation>
    <scope>NUCLEOTIDE SEQUENCE [LARGE SCALE GENOMIC DNA]</scope>
    <source>
        <strain evidence="7 8">JEL423</strain>
    </source>
</reference>
<dbReference type="Pfam" id="PF00018">
    <property type="entry name" value="SH3_1"/>
    <property type="match status" value="1"/>
</dbReference>
<evidence type="ECO:0000256" key="2">
    <source>
        <dbReference type="ARBA" id="ARBA00022443"/>
    </source>
</evidence>
<feature type="transmembrane region" description="Helical" evidence="5">
    <location>
        <begin position="862"/>
        <end position="880"/>
    </location>
</feature>
<dbReference type="VEuPathDB" id="FungiDB:BDEG_23585"/>
<reference evidence="7 8" key="1">
    <citation type="submission" date="2006-10" db="EMBL/GenBank/DDBJ databases">
        <title>The Genome Sequence of Batrachochytrium dendrobatidis JEL423.</title>
        <authorList>
            <consortium name="The Broad Institute Genome Sequencing Platform"/>
            <person name="Birren B."/>
            <person name="Lander E."/>
            <person name="Galagan J."/>
            <person name="Cuomo C."/>
            <person name="Devon K."/>
            <person name="Jaffe D."/>
            <person name="Butler J."/>
            <person name="Alvarez P."/>
            <person name="Gnerre S."/>
            <person name="Grabherr M."/>
            <person name="Kleber M."/>
            <person name="Mauceli E."/>
            <person name="Brockman W."/>
            <person name="Young S."/>
            <person name="LaButti K."/>
            <person name="Sykes S."/>
            <person name="DeCaprio D."/>
            <person name="Crawford M."/>
            <person name="Koehrsen M."/>
            <person name="Engels R."/>
            <person name="Montgomery P."/>
            <person name="Pearson M."/>
            <person name="Howarth C."/>
            <person name="Larson L."/>
            <person name="White J."/>
            <person name="O'Leary S."/>
            <person name="Kodira C."/>
            <person name="Zeng Q."/>
            <person name="Yandava C."/>
            <person name="Alvarado L."/>
            <person name="Longcore J."/>
            <person name="James T."/>
        </authorList>
    </citation>
    <scope>NUCLEOTIDE SEQUENCE [LARGE SCALE GENOMIC DNA]</scope>
    <source>
        <strain evidence="7 8">JEL423</strain>
    </source>
</reference>
<evidence type="ECO:0000256" key="1">
    <source>
        <dbReference type="ARBA" id="ARBA00010926"/>
    </source>
</evidence>
<dbReference type="SMART" id="SM00326">
    <property type="entry name" value="SH3"/>
    <property type="match status" value="1"/>
</dbReference>
<evidence type="ECO:0000259" key="6">
    <source>
        <dbReference type="PROSITE" id="PS50002"/>
    </source>
</evidence>
<feature type="transmembrane region" description="Helical" evidence="5">
    <location>
        <begin position="836"/>
        <end position="855"/>
    </location>
</feature>
<evidence type="ECO:0000313" key="8">
    <source>
        <dbReference type="Proteomes" id="UP000077115"/>
    </source>
</evidence>
<dbReference type="GO" id="GO:0005737">
    <property type="term" value="C:cytoplasm"/>
    <property type="evidence" value="ECO:0007669"/>
    <property type="project" value="TreeGrafter"/>
</dbReference>
<feature type="transmembrane region" description="Helical" evidence="5">
    <location>
        <begin position="892"/>
        <end position="916"/>
    </location>
</feature>
<dbReference type="PANTHER" id="PTHR10343">
    <property type="entry name" value="5'-AMP-ACTIVATED PROTEIN KINASE , BETA SUBUNIT"/>
    <property type="match status" value="1"/>
</dbReference>
<feature type="compositionally biased region" description="Low complexity" evidence="4">
    <location>
        <begin position="210"/>
        <end position="219"/>
    </location>
</feature>
<feature type="region of interest" description="Disordered" evidence="4">
    <location>
        <begin position="198"/>
        <end position="227"/>
    </location>
</feature>
<dbReference type="GO" id="GO:0019901">
    <property type="term" value="F:protein kinase binding"/>
    <property type="evidence" value="ECO:0007669"/>
    <property type="project" value="TreeGrafter"/>
</dbReference>
<accession>A0A177WI18</accession>
<feature type="domain" description="SH3" evidence="6">
    <location>
        <begin position="242"/>
        <end position="303"/>
    </location>
</feature>
<dbReference type="SUPFAM" id="SSF81296">
    <property type="entry name" value="E set domains"/>
    <property type="match status" value="1"/>
</dbReference>
<dbReference type="GO" id="GO:0005634">
    <property type="term" value="C:nucleus"/>
    <property type="evidence" value="ECO:0007669"/>
    <property type="project" value="TreeGrafter"/>
</dbReference>
<organism evidence="7 8">
    <name type="scientific">Batrachochytrium dendrobatidis (strain JEL423)</name>
    <dbReference type="NCBI Taxonomy" id="403673"/>
    <lineage>
        <taxon>Eukaryota</taxon>
        <taxon>Fungi</taxon>
        <taxon>Fungi incertae sedis</taxon>
        <taxon>Chytridiomycota</taxon>
        <taxon>Chytridiomycota incertae sedis</taxon>
        <taxon>Chytridiomycetes</taxon>
        <taxon>Rhizophydiales</taxon>
        <taxon>Rhizophydiales incertae sedis</taxon>
        <taxon>Batrachochytrium</taxon>
    </lineage>
</organism>
<dbReference type="Gene3D" id="2.30.30.40">
    <property type="entry name" value="SH3 Domains"/>
    <property type="match status" value="1"/>
</dbReference>
<keyword evidence="2 3" id="KW-0728">SH3 domain</keyword>
<dbReference type="InterPro" id="IPR014756">
    <property type="entry name" value="Ig_E-set"/>
</dbReference>
<dbReference type="Proteomes" id="UP000077115">
    <property type="component" value="Unassembled WGS sequence"/>
</dbReference>
<dbReference type="CDD" id="cd02859">
    <property type="entry name" value="E_set_AMPKbeta_like_N"/>
    <property type="match status" value="1"/>
</dbReference>
<dbReference type="CDD" id="cd00174">
    <property type="entry name" value="SH3"/>
    <property type="match status" value="1"/>
</dbReference>
<dbReference type="OrthoDB" id="5873279at2759"/>
<dbReference type="InterPro" id="IPR001452">
    <property type="entry name" value="SH3_domain"/>
</dbReference>
<gene>
    <name evidence="7" type="ORF">BDEG_23585</name>
</gene>
<sequence length="941" mass="103497">MPSSISTAVDDSVEQPSIPSQTDLPSHQHSHAPTIATKTTGSNSPTPSHESNGTFLHCSAPPQLQSILNGAGDCLEPVVTSSISNPVVQTTNPTSSVSSSPVPLASFLSSSESSLSTIGDDHPLPTSGGLVGDDWPLNSNLAHMDVFHNSVSDVGPFFAHADTYSAVPTNHPTAKIQPLNNGLYLDSLLDVAINTPLGSDSDNDSSTGHLSSNDSSLDNESNDSMEDGELRSSMIVPSAGMPEPGTYVTVFDYMPAKPNELAVKLGDIINVHLTFHDGWCLGENHQTGIAGMVPLYSLVKLAPELERELLEKLAQSQAVTKAADTSEKSTIEECLEPICVSKVSRGSVEDTLTELSSPNHILDLDHSDISTYVVTMGDLRRVSIQYIPHSLESRGWEFPKSNSSKATTLFFVWRFPAEKVGISGTFNNWKRQIPMFYDHGSKMYTAFVEGDHLSHGDICEYKYFVDEKWTCDDDLPIVVDDTGLQNNFLVVCTQFAYGKEIIIDVPCIQYVEQQSIYFHTLEKTESWQEPLYFSINTDSILAVTTQFVQSVKELQTVHVDPVTTPLGYDVPTTSKLRCMDLDDTSHDYVNGLVDASVPIKEIIASSVLLETVSTTYHKTAVPHHTPALFSTTFDDSLTNLKGFDTNGLGNHKVLTSYQNETDKFLPFQVTDISTVHLISHPRSVVSQVSMLDNKTDSAVFINNHRRDTASSLSPISLKQLREFSLLELDPVASRKFVQDVWDHAEFISALLENKQSAGQSDILDDTLSVYYSANGSSVNGEERRDLHASHDQTGSIEADLDGSFSQTFFLEWSTIAEWLTGGTVAFDGFPMIRITLLWIIYIQVCLILWRAVYVFADVVLHILMPLAVMGATVVSAALFLMDMNDDDFLPMIWTASYHFALQACLYMALAFLVLMVDRQWNCLSTLYPLSLLVSSNNMDEA</sequence>
<proteinExistence type="inferred from homology"/>
<dbReference type="GO" id="GO:0007165">
    <property type="term" value="P:signal transduction"/>
    <property type="evidence" value="ECO:0007669"/>
    <property type="project" value="TreeGrafter"/>
</dbReference>
<dbReference type="GO" id="GO:0031588">
    <property type="term" value="C:nucleotide-activated protein kinase complex"/>
    <property type="evidence" value="ECO:0007669"/>
    <property type="project" value="TreeGrafter"/>
</dbReference>
<comment type="similarity">
    <text evidence="1">Belongs to the 5'-AMP-activated protein kinase beta subunit family.</text>
</comment>
<protein>
    <recommendedName>
        <fullName evidence="6">SH3 domain-containing protein</fullName>
    </recommendedName>
</protein>
<dbReference type="PANTHER" id="PTHR10343:SF84">
    <property type="entry name" value="5'-AMP-ACTIVATED PROTEIN KINASE SUBUNIT BETA-1"/>
    <property type="match status" value="1"/>
</dbReference>
<dbReference type="AlphaFoldDB" id="A0A177WI18"/>
<dbReference type="STRING" id="403673.A0A177WI18"/>
<name>A0A177WI18_BATDL</name>
<feature type="region of interest" description="Disordered" evidence="4">
    <location>
        <begin position="1"/>
        <end position="58"/>
    </location>
</feature>
<dbReference type="EMBL" id="DS022303">
    <property type="protein sequence ID" value="OAJ39759.1"/>
    <property type="molecule type" value="Genomic_DNA"/>
</dbReference>
<keyword evidence="5" id="KW-0472">Membrane</keyword>
<feature type="compositionally biased region" description="Polar residues" evidence="4">
    <location>
        <begin position="198"/>
        <end position="209"/>
    </location>
</feature>
<feature type="compositionally biased region" description="Polar residues" evidence="4">
    <location>
        <begin position="1"/>
        <end position="27"/>
    </location>
</feature>
<dbReference type="InterPro" id="IPR036028">
    <property type="entry name" value="SH3-like_dom_sf"/>
</dbReference>
<evidence type="ECO:0000256" key="3">
    <source>
        <dbReference type="PROSITE-ProRule" id="PRU00192"/>
    </source>
</evidence>